<sequence length="229" mass="24949">MNIEHEFPGGKAPLRDLRKRLLDRGTSYAVREDVWKELVFRAQSQGGDWPLAAVWMMAPGLRGAAARVVRGGGLPFPDVEAEVIEGFLKELKSIDVDARGVASRLWWAGYRAGLRARATYTGMLRAVPLPEPWALHAQRPTSGHPDFVLDRAVRAGAVTADEAELIGRTRMENEGLADAARRLGIGYTACRIRRAVAEERLARYLVVPGADAGSNRPSSPTLAELAEAA</sequence>
<organism evidence="1 2">
    <name type="scientific">Streptomyces violascens</name>
    <dbReference type="NCBI Taxonomy" id="67381"/>
    <lineage>
        <taxon>Bacteria</taxon>
        <taxon>Bacillati</taxon>
        <taxon>Actinomycetota</taxon>
        <taxon>Actinomycetes</taxon>
        <taxon>Kitasatosporales</taxon>
        <taxon>Streptomycetaceae</taxon>
        <taxon>Streptomyces</taxon>
    </lineage>
</organism>
<dbReference type="EMBL" id="BNDY01000017">
    <property type="protein sequence ID" value="GHI42355.1"/>
    <property type="molecule type" value="Genomic_DNA"/>
</dbReference>
<keyword evidence="2" id="KW-1185">Reference proteome</keyword>
<evidence type="ECO:0000313" key="1">
    <source>
        <dbReference type="EMBL" id="GHI42355.1"/>
    </source>
</evidence>
<accession>A0ABQ3QYL5</accession>
<comment type="caution">
    <text evidence="1">The sequence shown here is derived from an EMBL/GenBank/DDBJ whole genome shotgun (WGS) entry which is preliminary data.</text>
</comment>
<proteinExistence type="predicted"/>
<name>A0ABQ3QYL5_9ACTN</name>
<gene>
    <name evidence="1" type="ORF">Sviol_67630</name>
</gene>
<dbReference type="RefSeq" id="WP_189965519.1">
    <property type="nucleotide sequence ID" value="NZ_BMUA01000013.1"/>
</dbReference>
<evidence type="ECO:0000313" key="2">
    <source>
        <dbReference type="Proteomes" id="UP001050808"/>
    </source>
</evidence>
<reference evidence="1" key="1">
    <citation type="submission" date="2024-05" db="EMBL/GenBank/DDBJ databases">
        <title>Whole genome shotgun sequence of Streptomyces violascens NBRC 12920.</title>
        <authorList>
            <person name="Komaki H."/>
            <person name="Tamura T."/>
        </authorList>
    </citation>
    <scope>NUCLEOTIDE SEQUENCE</scope>
    <source>
        <strain evidence="1">NBRC 12920</strain>
    </source>
</reference>
<protein>
    <recommendedName>
        <fullName evidence="3">Sigma-70 family RNA polymerase sigma factor</fullName>
    </recommendedName>
</protein>
<dbReference type="Proteomes" id="UP001050808">
    <property type="component" value="Unassembled WGS sequence"/>
</dbReference>
<evidence type="ECO:0008006" key="3">
    <source>
        <dbReference type="Google" id="ProtNLM"/>
    </source>
</evidence>